<accession>A0A1J1E6F3</accession>
<feature type="region of interest" description="Disordered" evidence="1">
    <location>
        <begin position="1"/>
        <end position="47"/>
    </location>
</feature>
<keyword evidence="3" id="KW-1185">Reference proteome</keyword>
<dbReference type="KEGG" id="ise:JBKA6_0889"/>
<evidence type="ECO:0000313" key="3">
    <source>
        <dbReference type="Proteomes" id="UP000243197"/>
    </source>
</evidence>
<evidence type="ECO:0000313" key="2">
    <source>
        <dbReference type="EMBL" id="BAV94902.1"/>
    </source>
</evidence>
<dbReference type="OrthoDB" id="1123055at2"/>
<proteinExistence type="predicted"/>
<dbReference type="AlphaFoldDB" id="A0A1J1E6F3"/>
<dbReference type="RefSeq" id="WP_157776946.1">
    <property type="nucleotide sequence ID" value="NZ_AP014564.1"/>
</dbReference>
<protein>
    <submittedName>
        <fullName evidence="2">Uncharacterized protein</fullName>
    </submittedName>
</protein>
<gene>
    <name evidence="2" type="ORF">JBKA6_0889</name>
</gene>
<reference evidence="2 3" key="1">
    <citation type="submission" date="2014-03" db="EMBL/GenBank/DDBJ databases">
        <title>complete genome sequence of Flavobacteriaceae bacterium JBKA-6.</title>
        <authorList>
            <person name="Takano T."/>
            <person name="Nakamura Y."/>
            <person name="Takuma S."/>
            <person name="Yasuike M."/>
            <person name="Matsuyama T."/>
            <person name="Sakai T."/>
            <person name="Fujiwara A."/>
            <person name="Kimoto K."/>
            <person name="Fukuda Y."/>
            <person name="Kondo H."/>
            <person name="Hirono I."/>
            <person name="Nakayasu C."/>
        </authorList>
    </citation>
    <scope>NUCLEOTIDE SEQUENCE [LARGE SCALE GENOMIC DNA]</scope>
    <source>
        <strain evidence="2 3">JBKA-6</strain>
    </source>
</reference>
<dbReference type="EMBL" id="AP014564">
    <property type="protein sequence ID" value="BAV94902.1"/>
    <property type="molecule type" value="Genomic_DNA"/>
</dbReference>
<organism evidence="2 3">
    <name type="scientific">Ichthyobacterium seriolicida</name>
    <dbReference type="NCBI Taxonomy" id="242600"/>
    <lineage>
        <taxon>Bacteria</taxon>
        <taxon>Pseudomonadati</taxon>
        <taxon>Bacteroidota</taxon>
        <taxon>Flavobacteriia</taxon>
        <taxon>Flavobacteriales</taxon>
        <taxon>Ichthyobacteriaceae</taxon>
        <taxon>Ichthyobacterium</taxon>
    </lineage>
</organism>
<dbReference type="Proteomes" id="UP000243197">
    <property type="component" value="Chromosome"/>
</dbReference>
<evidence type="ECO:0000256" key="1">
    <source>
        <dbReference type="SAM" id="MobiDB-lite"/>
    </source>
</evidence>
<feature type="compositionally biased region" description="Basic and acidic residues" evidence="1">
    <location>
        <begin position="1"/>
        <end position="27"/>
    </location>
</feature>
<sequence length="47" mass="5686">MKDENHRNRASYYDRSKEGKTTVDKVPKRNKTYDNVGEYVDYEEVEK</sequence>
<name>A0A1J1E6F3_9FLAO</name>